<dbReference type="Gene3D" id="1.10.390.10">
    <property type="entry name" value="Neutral Protease Domain 2"/>
    <property type="match status" value="1"/>
</dbReference>
<evidence type="ECO:0000259" key="3">
    <source>
        <dbReference type="Pfam" id="PF05299"/>
    </source>
</evidence>
<dbReference type="Proteomes" id="UP001596405">
    <property type="component" value="Unassembled WGS sequence"/>
</dbReference>
<dbReference type="Gene3D" id="2.60.40.3650">
    <property type="match status" value="1"/>
</dbReference>
<dbReference type="InterPro" id="IPR024191">
    <property type="entry name" value="Peptidase_M61"/>
</dbReference>
<dbReference type="InterPro" id="IPR027268">
    <property type="entry name" value="Peptidase_M4/M1_CTD_sf"/>
</dbReference>
<dbReference type="Gene3D" id="2.30.42.10">
    <property type="match status" value="1"/>
</dbReference>
<organism evidence="6 7">
    <name type="scientific">Rufibacter roseus</name>
    <dbReference type="NCBI Taxonomy" id="1567108"/>
    <lineage>
        <taxon>Bacteria</taxon>
        <taxon>Pseudomonadati</taxon>
        <taxon>Bacteroidota</taxon>
        <taxon>Cytophagia</taxon>
        <taxon>Cytophagales</taxon>
        <taxon>Hymenobacteraceae</taxon>
        <taxon>Rufibacter</taxon>
    </lineage>
</organism>
<dbReference type="InterPro" id="IPR001478">
    <property type="entry name" value="PDZ"/>
</dbReference>
<feature type="domain" description="Peptidase M61 N-terminal" evidence="5">
    <location>
        <begin position="27"/>
        <end position="192"/>
    </location>
</feature>
<dbReference type="Pfam" id="PF05299">
    <property type="entry name" value="Peptidase_M61"/>
    <property type="match status" value="1"/>
</dbReference>
<gene>
    <name evidence="6" type="ORF">ACFQHR_12450</name>
</gene>
<dbReference type="PIRSF" id="PIRSF016493">
    <property type="entry name" value="Glycyl_aminpptds"/>
    <property type="match status" value="1"/>
</dbReference>
<evidence type="ECO:0000313" key="6">
    <source>
        <dbReference type="EMBL" id="MFC6998441.1"/>
    </source>
</evidence>
<feature type="domain" description="PDZ" evidence="4">
    <location>
        <begin position="517"/>
        <end position="575"/>
    </location>
</feature>
<evidence type="ECO:0000259" key="4">
    <source>
        <dbReference type="Pfam" id="PF13180"/>
    </source>
</evidence>
<feature type="chain" id="PRO_5046518256" evidence="2">
    <location>
        <begin position="23"/>
        <end position="611"/>
    </location>
</feature>
<feature type="domain" description="Peptidase M61 catalytic" evidence="3">
    <location>
        <begin position="289"/>
        <end position="406"/>
    </location>
</feature>
<dbReference type="Pfam" id="PF17899">
    <property type="entry name" value="Peptidase_M61_N"/>
    <property type="match status" value="1"/>
</dbReference>
<feature type="signal peptide" evidence="2">
    <location>
        <begin position="1"/>
        <end position="22"/>
    </location>
</feature>
<dbReference type="EMBL" id="JBHSYQ010000005">
    <property type="protein sequence ID" value="MFC6998441.1"/>
    <property type="molecule type" value="Genomic_DNA"/>
</dbReference>
<reference evidence="7" key="1">
    <citation type="journal article" date="2019" name="Int. J. Syst. Evol. Microbiol.">
        <title>The Global Catalogue of Microorganisms (GCM) 10K type strain sequencing project: providing services to taxonomists for standard genome sequencing and annotation.</title>
        <authorList>
            <consortium name="The Broad Institute Genomics Platform"/>
            <consortium name="The Broad Institute Genome Sequencing Center for Infectious Disease"/>
            <person name="Wu L."/>
            <person name="Ma J."/>
        </authorList>
    </citation>
    <scope>NUCLEOTIDE SEQUENCE [LARGE SCALE GENOMIC DNA]</scope>
    <source>
        <strain evidence="7">CGMCC 4.7393</strain>
    </source>
</reference>
<accession>A0ABW2DQF7</accession>
<feature type="compositionally biased region" description="Basic and acidic residues" evidence="1">
    <location>
        <begin position="591"/>
        <end position="604"/>
    </location>
</feature>
<protein>
    <submittedName>
        <fullName evidence="6">M61 family metallopeptidase</fullName>
    </submittedName>
</protein>
<dbReference type="SUPFAM" id="SSF55486">
    <property type="entry name" value="Metalloproteases ('zincins'), catalytic domain"/>
    <property type="match status" value="1"/>
</dbReference>
<dbReference type="SUPFAM" id="SSF50156">
    <property type="entry name" value="PDZ domain-like"/>
    <property type="match status" value="1"/>
</dbReference>
<dbReference type="Pfam" id="PF13180">
    <property type="entry name" value="PDZ_2"/>
    <property type="match status" value="1"/>
</dbReference>
<dbReference type="InterPro" id="IPR040756">
    <property type="entry name" value="Peptidase_M61_N"/>
</dbReference>
<evidence type="ECO:0000313" key="7">
    <source>
        <dbReference type="Proteomes" id="UP001596405"/>
    </source>
</evidence>
<feature type="region of interest" description="Disordered" evidence="1">
    <location>
        <begin position="591"/>
        <end position="611"/>
    </location>
</feature>
<keyword evidence="2" id="KW-0732">Signal</keyword>
<evidence type="ECO:0000259" key="5">
    <source>
        <dbReference type="Pfam" id="PF17899"/>
    </source>
</evidence>
<dbReference type="RefSeq" id="WP_066617543.1">
    <property type="nucleotide sequence ID" value="NZ_JBHSYQ010000005.1"/>
</dbReference>
<comment type="caution">
    <text evidence="6">The sequence shown here is derived from an EMBL/GenBank/DDBJ whole genome shotgun (WGS) entry which is preliminary data.</text>
</comment>
<evidence type="ECO:0000256" key="1">
    <source>
        <dbReference type="SAM" id="MobiDB-lite"/>
    </source>
</evidence>
<keyword evidence="7" id="KW-1185">Reference proteome</keyword>
<sequence>MKKRICIALAAALWAFSSPAQAQQNVSYRVSFENAVHHEANIKATFTGVQTPTLEVRMARSSPGRYALHEFAKNVYSVEATDGKGKPLTVSRPDLHRWIVSGHDGTVNVSYTLFADHADGTYAGVNQTHAHLNAPATFMYAPSLEKAPIQVQFIPPANSNWTAATQLKPEADQMRFSAPDFQYFMDSPIELADLKWREWTVKDKGIEQKIRIAMHHLGTDKELDEYTEKAKRIVQEQQAVFGELPRFDFGTYTFLACYMPGTPSDGMEHRNSTFITGSRPLSSGSTGHLGTLSHEFFHAWNVERIRPKSLEPFDFTDANMSEGLWLAEGFTSYYGNLLLHRANVTTEKEILNSVIFAVGFVLNAPGKAYFSPVEMSMQAPFVDASRSVDPVNRHNTYISYYTYGSAIGIGLDWTLRTRFNRTLDDFMQLLWKRFGEPEKPYTLPEIEQALADFTKDPAFAKDFFQRHIYGKELMPYETLAQHMGLALRPAQPGKAVLALEPLRFNKDQATIAMGTFQNSPLYGADLDNGDIILTVEGKKLKDQKTLDELLAKYKPGQKVTVEVMQDGTKSKKTITLIQDPKLELVPLEKAGQKVTEEAKQRREAWLASKGK</sequence>
<name>A0ABW2DQF7_9BACT</name>
<proteinExistence type="predicted"/>
<evidence type="ECO:0000256" key="2">
    <source>
        <dbReference type="SAM" id="SignalP"/>
    </source>
</evidence>
<dbReference type="InterPro" id="IPR007963">
    <property type="entry name" value="Peptidase_M61_catalytic"/>
</dbReference>
<dbReference type="InterPro" id="IPR036034">
    <property type="entry name" value="PDZ_sf"/>
</dbReference>